<comment type="caution">
    <text evidence="1">The sequence shown here is derived from an EMBL/GenBank/DDBJ whole genome shotgun (WGS) entry which is preliminary data.</text>
</comment>
<sequence>MSEDYAKKGIPNNYLQINAVLLQIKHLLEQHHKFLNKYDLPALTSSDNNLNELPKLLLSKLNILVTNKDLAKIEMLNENQKLVYNTVIERIEKNQPATIFVDGPT</sequence>
<reference evidence="1" key="1">
    <citation type="submission" date="2021-06" db="EMBL/GenBank/DDBJ databases">
        <authorList>
            <person name="Kallberg Y."/>
            <person name="Tangrot J."/>
            <person name="Rosling A."/>
        </authorList>
    </citation>
    <scope>NUCLEOTIDE SEQUENCE</scope>
    <source>
        <strain evidence="1">IN212</strain>
    </source>
</reference>
<name>A0A9N9J6E3_9GLOM</name>
<evidence type="ECO:0000313" key="2">
    <source>
        <dbReference type="Proteomes" id="UP000789396"/>
    </source>
</evidence>
<proteinExistence type="predicted"/>
<dbReference type="OrthoDB" id="2439059at2759"/>
<dbReference type="AlphaFoldDB" id="A0A9N9J6E3"/>
<dbReference type="Proteomes" id="UP000789396">
    <property type="component" value="Unassembled WGS sequence"/>
</dbReference>
<organism evidence="1 2">
    <name type="scientific">Racocetra fulgida</name>
    <dbReference type="NCBI Taxonomy" id="60492"/>
    <lineage>
        <taxon>Eukaryota</taxon>
        <taxon>Fungi</taxon>
        <taxon>Fungi incertae sedis</taxon>
        <taxon>Mucoromycota</taxon>
        <taxon>Glomeromycotina</taxon>
        <taxon>Glomeromycetes</taxon>
        <taxon>Diversisporales</taxon>
        <taxon>Gigasporaceae</taxon>
        <taxon>Racocetra</taxon>
    </lineage>
</organism>
<keyword evidence="2" id="KW-1185">Reference proteome</keyword>
<feature type="non-terminal residue" evidence="1">
    <location>
        <position position="105"/>
    </location>
</feature>
<protein>
    <submittedName>
        <fullName evidence="1">9389_t:CDS:1</fullName>
    </submittedName>
</protein>
<accession>A0A9N9J6E3</accession>
<gene>
    <name evidence="1" type="ORF">RFULGI_LOCUS14840</name>
</gene>
<dbReference type="EMBL" id="CAJVPZ010044706">
    <property type="protein sequence ID" value="CAG8767971.1"/>
    <property type="molecule type" value="Genomic_DNA"/>
</dbReference>
<evidence type="ECO:0000313" key="1">
    <source>
        <dbReference type="EMBL" id="CAG8767971.1"/>
    </source>
</evidence>